<dbReference type="GO" id="GO:0008273">
    <property type="term" value="F:calcium, potassium:sodium antiporter activity"/>
    <property type="evidence" value="ECO:0007669"/>
    <property type="project" value="TreeGrafter"/>
</dbReference>
<evidence type="ECO:0000256" key="6">
    <source>
        <dbReference type="ARBA" id="ARBA00023136"/>
    </source>
</evidence>
<feature type="transmembrane region" description="Helical" evidence="7">
    <location>
        <begin position="442"/>
        <end position="468"/>
    </location>
</feature>
<dbReference type="GO" id="GO:0005886">
    <property type="term" value="C:plasma membrane"/>
    <property type="evidence" value="ECO:0007669"/>
    <property type="project" value="TreeGrafter"/>
</dbReference>
<keyword evidence="3" id="KW-0813">Transport</keyword>
<evidence type="ECO:0000256" key="4">
    <source>
        <dbReference type="ARBA" id="ARBA00022692"/>
    </source>
</evidence>
<evidence type="ECO:0000313" key="9">
    <source>
        <dbReference type="EMBL" id="CAG9313708.1"/>
    </source>
</evidence>
<dbReference type="InterPro" id="IPR004481">
    <property type="entry name" value="K/Na/Ca-exchanger"/>
</dbReference>
<evidence type="ECO:0000256" key="1">
    <source>
        <dbReference type="ARBA" id="ARBA00004141"/>
    </source>
</evidence>
<feature type="domain" description="Sodium/calcium exchanger membrane region" evidence="8">
    <location>
        <begin position="378"/>
        <end position="523"/>
    </location>
</feature>
<gene>
    <name evidence="9" type="ORF">BSTOLATCC_MIC9513</name>
</gene>
<protein>
    <recommendedName>
        <fullName evidence="8">Sodium/calcium exchanger membrane region domain-containing protein</fullName>
    </recommendedName>
</protein>
<comment type="caution">
    <text evidence="9">The sequence shown here is derived from an EMBL/GenBank/DDBJ whole genome shotgun (WGS) entry which is preliminary data.</text>
</comment>
<dbReference type="AlphaFoldDB" id="A0AAU9IJN1"/>
<name>A0AAU9IJN1_9CILI</name>
<reference evidence="9" key="1">
    <citation type="submission" date="2021-09" db="EMBL/GenBank/DDBJ databases">
        <authorList>
            <consortium name="AG Swart"/>
            <person name="Singh M."/>
            <person name="Singh A."/>
            <person name="Seah K."/>
            <person name="Emmerich C."/>
        </authorList>
    </citation>
    <scope>NUCLEOTIDE SEQUENCE</scope>
    <source>
        <strain evidence="9">ATCC30299</strain>
    </source>
</reference>
<sequence length="531" mass="60514">MKKLIFFVSASAAIIPFFYDNSSPKTPRQLNGLPDSSFSTDEIRNGGELLYIVGIFYTLFGIREVCSSYFMPIIDYIVNKYSISPDVAGATLMALGNSAPEIFICFMSTFITNGTIGFSTIIGSGAFNAILLVGICAMSAKSVFELQWWQVVRDFMFNIVLLSLLLLFWSNLFIDWYEGIVLILVYLLYAYFMKYNGPIERFVKKNLNLPYEGDEVDFKPLPEKAFIVRRDSVSDLEAYIPQELNFNRGILAKMKKNAELQIVKNDSAENTEIRTRFKYSVYLILRAIEEKKKCSKRLREQRGLIYPYKHEVFNREESMEGMAKIRKLQTIEEKKEIFSEVRASRSLLKRVLIWLMLPLKLCLRLSIPNISNHPKLWLISMMMSLTWIGGLSFLLVWWTTDVGVALGIPESVLGIIILAMGVSIPDLLNSLKVTIEGHGDMALSGCIGSNILNIGIGIGVPCFFEAVINEPINIPVDLYMAEYLMMSIFGTSYIFLAGFKFQLSQHFGIVMFFFYATFLTLFLVFEFLKIH</sequence>
<dbReference type="NCBIfam" id="TIGR00367">
    <property type="entry name" value="calcium/sodium antiporter"/>
    <property type="match status" value="1"/>
</dbReference>
<evidence type="ECO:0000256" key="2">
    <source>
        <dbReference type="ARBA" id="ARBA00005364"/>
    </source>
</evidence>
<comment type="subcellular location">
    <subcellularLocation>
        <location evidence="1">Membrane</location>
        <topology evidence="1">Multi-pass membrane protein</topology>
    </subcellularLocation>
</comment>
<evidence type="ECO:0000256" key="7">
    <source>
        <dbReference type="SAM" id="Phobius"/>
    </source>
</evidence>
<keyword evidence="5 7" id="KW-1133">Transmembrane helix</keyword>
<keyword evidence="6 7" id="KW-0472">Membrane</keyword>
<organism evidence="9 10">
    <name type="scientific">Blepharisma stoltei</name>
    <dbReference type="NCBI Taxonomy" id="1481888"/>
    <lineage>
        <taxon>Eukaryota</taxon>
        <taxon>Sar</taxon>
        <taxon>Alveolata</taxon>
        <taxon>Ciliophora</taxon>
        <taxon>Postciliodesmatophora</taxon>
        <taxon>Heterotrichea</taxon>
        <taxon>Heterotrichida</taxon>
        <taxon>Blepharismidae</taxon>
        <taxon>Blepharisma</taxon>
    </lineage>
</organism>
<proteinExistence type="inferred from homology"/>
<dbReference type="GO" id="GO:0006874">
    <property type="term" value="P:intracellular calcium ion homeostasis"/>
    <property type="evidence" value="ECO:0007669"/>
    <property type="project" value="TreeGrafter"/>
</dbReference>
<dbReference type="Gene3D" id="1.20.1420.30">
    <property type="entry name" value="NCX, central ion-binding region"/>
    <property type="match status" value="2"/>
</dbReference>
<comment type="similarity">
    <text evidence="2">Belongs to the Ca(2+):cation antiporter (CaCA) (TC 2.A.19) family. SLC24A subfamily.</text>
</comment>
<feature type="transmembrane region" description="Helical" evidence="7">
    <location>
        <begin position="116"/>
        <end position="139"/>
    </location>
</feature>
<dbReference type="Pfam" id="PF01699">
    <property type="entry name" value="Na_Ca_ex"/>
    <property type="match status" value="2"/>
</dbReference>
<keyword evidence="3" id="KW-0050">Antiport</keyword>
<dbReference type="EMBL" id="CAJZBQ010000011">
    <property type="protein sequence ID" value="CAG9313708.1"/>
    <property type="molecule type" value="Genomic_DNA"/>
</dbReference>
<feature type="transmembrane region" description="Helical" evidence="7">
    <location>
        <begin position="480"/>
        <end position="501"/>
    </location>
</feature>
<dbReference type="InterPro" id="IPR044880">
    <property type="entry name" value="NCX_ion-bd_dom_sf"/>
</dbReference>
<feature type="transmembrane region" description="Helical" evidence="7">
    <location>
        <begin position="151"/>
        <end position="170"/>
    </location>
</feature>
<keyword evidence="4 7" id="KW-0812">Transmembrane</keyword>
<dbReference type="GO" id="GO:0005262">
    <property type="term" value="F:calcium channel activity"/>
    <property type="evidence" value="ECO:0007669"/>
    <property type="project" value="TreeGrafter"/>
</dbReference>
<dbReference type="PANTHER" id="PTHR10846">
    <property type="entry name" value="SODIUM/POTASSIUM/CALCIUM EXCHANGER"/>
    <property type="match status" value="1"/>
</dbReference>
<keyword evidence="10" id="KW-1185">Reference proteome</keyword>
<feature type="transmembrane region" description="Helical" evidence="7">
    <location>
        <begin position="376"/>
        <end position="397"/>
    </location>
</feature>
<dbReference type="InterPro" id="IPR004837">
    <property type="entry name" value="NaCa_Exmemb"/>
</dbReference>
<evidence type="ECO:0000259" key="8">
    <source>
        <dbReference type="Pfam" id="PF01699"/>
    </source>
</evidence>
<dbReference type="PANTHER" id="PTHR10846:SF73">
    <property type="entry name" value="SODIUM_CALCIUM EXCHANGER MEMBRANE REGION DOMAIN-CONTAINING PROTEIN"/>
    <property type="match status" value="1"/>
</dbReference>
<feature type="transmembrane region" description="Helical" evidence="7">
    <location>
        <begin position="49"/>
        <end position="66"/>
    </location>
</feature>
<feature type="transmembrane region" description="Helical" evidence="7">
    <location>
        <begin position="176"/>
        <end position="192"/>
    </location>
</feature>
<dbReference type="Proteomes" id="UP001162131">
    <property type="component" value="Unassembled WGS sequence"/>
</dbReference>
<accession>A0AAU9IJN1</accession>
<evidence type="ECO:0000256" key="3">
    <source>
        <dbReference type="ARBA" id="ARBA00022449"/>
    </source>
</evidence>
<feature type="domain" description="Sodium/calcium exchanger membrane region" evidence="8">
    <location>
        <begin position="53"/>
        <end position="193"/>
    </location>
</feature>
<evidence type="ECO:0000256" key="5">
    <source>
        <dbReference type="ARBA" id="ARBA00022989"/>
    </source>
</evidence>
<feature type="transmembrane region" description="Helical" evidence="7">
    <location>
        <begin position="507"/>
        <end position="528"/>
    </location>
</feature>
<feature type="transmembrane region" description="Helical" evidence="7">
    <location>
        <begin position="404"/>
        <end position="422"/>
    </location>
</feature>
<evidence type="ECO:0000313" key="10">
    <source>
        <dbReference type="Proteomes" id="UP001162131"/>
    </source>
</evidence>